<organism evidence="3">
    <name type="scientific">Laccaria bicolor (strain S238N-H82 / ATCC MYA-4686)</name>
    <name type="common">Bicoloured deceiver</name>
    <name type="synonym">Laccaria laccata var. bicolor</name>
    <dbReference type="NCBI Taxonomy" id="486041"/>
    <lineage>
        <taxon>Eukaryota</taxon>
        <taxon>Fungi</taxon>
        <taxon>Dikarya</taxon>
        <taxon>Basidiomycota</taxon>
        <taxon>Agaricomycotina</taxon>
        <taxon>Agaricomycetes</taxon>
        <taxon>Agaricomycetidae</taxon>
        <taxon>Agaricales</taxon>
        <taxon>Agaricineae</taxon>
        <taxon>Hydnangiaceae</taxon>
        <taxon>Laccaria</taxon>
    </lineage>
</organism>
<dbReference type="InParanoid" id="B0D7B9"/>
<keyword evidence="1" id="KW-0812">Transmembrane</keyword>
<dbReference type="RefSeq" id="XP_001879975.1">
    <property type="nucleotide sequence ID" value="XM_001879940.1"/>
</dbReference>
<feature type="transmembrane region" description="Helical" evidence="1">
    <location>
        <begin position="16"/>
        <end position="32"/>
    </location>
</feature>
<feature type="transmembrane region" description="Helical" evidence="1">
    <location>
        <begin position="127"/>
        <end position="146"/>
    </location>
</feature>
<dbReference type="KEGG" id="lbc:LACBIDRAFT_293864"/>
<evidence type="ECO:0000256" key="1">
    <source>
        <dbReference type="SAM" id="Phobius"/>
    </source>
</evidence>
<dbReference type="GeneID" id="6075345"/>
<keyword evidence="1" id="KW-0472">Membrane</keyword>
<proteinExistence type="predicted"/>
<dbReference type="AlphaFoldDB" id="B0D7B9"/>
<accession>B0D7B9</accession>
<name>B0D7B9_LACBS</name>
<dbReference type="OrthoDB" id="10624907at2759"/>
<reference evidence="2 3" key="1">
    <citation type="journal article" date="2008" name="Nature">
        <title>The genome of Laccaria bicolor provides insights into mycorrhizal symbiosis.</title>
        <authorList>
            <person name="Martin F."/>
            <person name="Aerts A."/>
            <person name="Ahren D."/>
            <person name="Brun A."/>
            <person name="Danchin E.G.J."/>
            <person name="Duchaussoy F."/>
            <person name="Gibon J."/>
            <person name="Kohler A."/>
            <person name="Lindquist E."/>
            <person name="Pereda V."/>
            <person name="Salamov A."/>
            <person name="Shapiro H.J."/>
            <person name="Wuyts J."/>
            <person name="Blaudez D."/>
            <person name="Buee M."/>
            <person name="Brokstein P."/>
            <person name="Canbaeck B."/>
            <person name="Cohen D."/>
            <person name="Courty P.E."/>
            <person name="Coutinho P.M."/>
            <person name="Delaruelle C."/>
            <person name="Detter J.C."/>
            <person name="Deveau A."/>
            <person name="DiFazio S."/>
            <person name="Duplessis S."/>
            <person name="Fraissinet-Tachet L."/>
            <person name="Lucic E."/>
            <person name="Frey-Klett P."/>
            <person name="Fourrey C."/>
            <person name="Feussner I."/>
            <person name="Gay G."/>
            <person name="Grimwood J."/>
            <person name="Hoegger P.J."/>
            <person name="Jain P."/>
            <person name="Kilaru S."/>
            <person name="Labbe J."/>
            <person name="Lin Y.C."/>
            <person name="Legue V."/>
            <person name="Le Tacon F."/>
            <person name="Marmeisse R."/>
            <person name="Melayah D."/>
            <person name="Montanini B."/>
            <person name="Muratet M."/>
            <person name="Nehls U."/>
            <person name="Niculita-Hirzel H."/>
            <person name="Oudot-Le Secq M.P."/>
            <person name="Peter M."/>
            <person name="Quesneville H."/>
            <person name="Rajashekar B."/>
            <person name="Reich M."/>
            <person name="Rouhier N."/>
            <person name="Schmutz J."/>
            <person name="Yin T."/>
            <person name="Chalot M."/>
            <person name="Henrissat B."/>
            <person name="Kuees U."/>
            <person name="Lucas S."/>
            <person name="Van de Peer Y."/>
            <person name="Podila G.K."/>
            <person name="Polle A."/>
            <person name="Pukkila P.J."/>
            <person name="Richardson P.M."/>
            <person name="Rouze P."/>
            <person name="Sanders I.R."/>
            <person name="Stajich J.E."/>
            <person name="Tunlid A."/>
            <person name="Tuskan G."/>
            <person name="Grigoriev I.V."/>
        </authorList>
    </citation>
    <scope>NUCLEOTIDE SEQUENCE [LARGE SCALE GENOMIC DNA]</scope>
    <source>
        <strain evidence="3">S238N-H82 / ATCC MYA-4686</strain>
    </source>
</reference>
<sequence>MYTLSTAVKLSMNERIFFFLMIFVVVKVEATFHQRTGPSRDLAHWHQHSRSQSSALVRLSDEKQRNHLVFGAAGREERGEFDLYTVTPNRSHGPKVVKIQTLATPGVKARSLSLCSKDSNQYQVKRILIVGGALFLFLMTSLQVALPLGGNWGYEDFGLACRTNAKAFLDEKN</sequence>
<dbReference type="Proteomes" id="UP000001194">
    <property type="component" value="Unassembled WGS sequence"/>
</dbReference>
<gene>
    <name evidence="2" type="ORF">LACBIDRAFT_293864</name>
</gene>
<evidence type="ECO:0000313" key="2">
    <source>
        <dbReference type="EMBL" id="EDR09626.1"/>
    </source>
</evidence>
<evidence type="ECO:0000313" key="3">
    <source>
        <dbReference type="Proteomes" id="UP000001194"/>
    </source>
</evidence>
<protein>
    <submittedName>
        <fullName evidence="2">Predicted protein</fullName>
    </submittedName>
</protein>
<dbReference type="EMBL" id="DS547099">
    <property type="protein sequence ID" value="EDR09626.1"/>
    <property type="molecule type" value="Genomic_DNA"/>
</dbReference>
<keyword evidence="1" id="KW-1133">Transmembrane helix</keyword>
<dbReference type="HOGENOM" id="CLU_1547861_0_0_1"/>
<keyword evidence="3" id="KW-1185">Reference proteome</keyword>